<evidence type="ECO:0000256" key="1">
    <source>
        <dbReference type="SAM" id="MobiDB-lite"/>
    </source>
</evidence>
<dbReference type="PANTHER" id="PTHR42070:SF1">
    <property type="entry name" value="FILAMENT ASSOCIATED PROTEIN, PUTATIVE (AFU_ORTHOLOGUE AFUA_8G06630)-RELATED"/>
    <property type="match status" value="1"/>
</dbReference>
<dbReference type="PANTHER" id="PTHR42070">
    <property type="entry name" value="FILAMENT ASSOCIATED PROTEIN, PUTATIVE (AFU_ORTHOLOGUE AFUA_8G06630)-RELATED"/>
    <property type="match status" value="1"/>
</dbReference>
<dbReference type="Proteomes" id="UP000503462">
    <property type="component" value="Chromosome 4"/>
</dbReference>
<dbReference type="AlphaFoldDB" id="A0A6H0Y140"/>
<dbReference type="CDD" id="cd14688">
    <property type="entry name" value="bZIP_YAP"/>
    <property type="match status" value="1"/>
</dbReference>
<dbReference type="EMBL" id="CP051142">
    <property type="protein sequence ID" value="QIX00727.1"/>
    <property type="molecule type" value="Genomic_DNA"/>
</dbReference>
<reference evidence="2 3" key="1">
    <citation type="journal article" date="2016" name="Sci. Rep.">
        <title>Peltaster fructicola genome reveals evolution from an invasive phytopathogen to an ectophytic parasite.</title>
        <authorList>
            <person name="Xu C."/>
            <person name="Chen H."/>
            <person name="Gleason M.L."/>
            <person name="Xu J.R."/>
            <person name="Liu H."/>
            <person name="Zhang R."/>
            <person name="Sun G."/>
        </authorList>
    </citation>
    <scope>NUCLEOTIDE SEQUENCE [LARGE SCALE GENOMIC DNA]</scope>
    <source>
        <strain evidence="2 3">LNHT1506</strain>
    </source>
</reference>
<feature type="compositionally biased region" description="Basic residues" evidence="1">
    <location>
        <begin position="1"/>
        <end position="12"/>
    </location>
</feature>
<evidence type="ECO:0000313" key="3">
    <source>
        <dbReference type="Proteomes" id="UP000503462"/>
    </source>
</evidence>
<dbReference type="OrthoDB" id="4505928at2759"/>
<feature type="region of interest" description="Disordered" evidence="1">
    <location>
        <begin position="1"/>
        <end position="43"/>
    </location>
</feature>
<gene>
    <name evidence="2" type="ORF">AMS68_006244</name>
</gene>
<protein>
    <recommendedName>
        <fullName evidence="4">BZIP domain-containing protein</fullName>
    </recommendedName>
</protein>
<evidence type="ECO:0008006" key="4">
    <source>
        <dbReference type="Google" id="ProtNLM"/>
    </source>
</evidence>
<feature type="compositionally biased region" description="Basic and acidic residues" evidence="1">
    <location>
        <begin position="13"/>
        <end position="29"/>
    </location>
</feature>
<sequence>MDPCSKKRHASTGHREAKSAPRTADEERARLRRNQQNSRARKRTYVGDLERRWADCVASGAQASTELQQEARRVLLENKRLRTMLHELGIDNTTIQRRLAWHASSDQLPDTSGLASPALNSMTCRRPDAAAQMNTSNDTDAILEEHIHSSIADDWTGTATGEIGTVLSEWDVAHWLQDLTDLKDEFGSQEQHEVGPGFVNMAQVENGSLSAASKTAIIPTSSD</sequence>
<evidence type="ECO:0000313" key="2">
    <source>
        <dbReference type="EMBL" id="QIX00727.1"/>
    </source>
</evidence>
<accession>A0A6H0Y140</accession>
<proteinExistence type="predicted"/>
<keyword evidence="3" id="KW-1185">Reference proteome</keyword>
<name>A0A6H0Y140_9PEZI</name>
<dbReference type="Gene3D" id="1.20.5.170">
    <property type="match status" value="1"/>
</dbReference>
<organism evidence="2 3">
    <name type="scientific">Peltaster fructicola</name>
    <dbReference type="NCBI Taxonomy" id="286661"/>
    <lineage>
        <taxon>Eukaryota</taxon>
        <taxon>Fungi</taxon>
        <taxon>Dikarya</taxon>
        <taxon>Ascomycota</taxon>
        <taxon>Pezizomycotina</taxon>
        <taxon>Dothideomycetes</taxon>
        <taxon>Dothideomycetes incertae sedis</taxon>
        <taxon>Peltaster</taxon>
    </lineage>
</organism>